<dbReference type="EMBL" id="AVPU01000003">
    <property type="protein sequence ID" value="KGM55786.1"/>
    <property type="molecule type" value="Genomic_DNA"/>
</dbReference>
<feature type="region of interest" description="Disordered" evidence="1">
    <location>
        <begin position="1"/>
        <end position="63"/>
    </location>
</feature>
<dbReference type="STRING" id="1385517.N800_11755"/>
<comment type="caution">
    <text evidence="2">The sequence shown here is derived from an EMBL/GenBank/DDBJ whole genome shotgun (WGS) entry which is preliminary data.</text>
</comment>
<reference evidence="2 3" key="1">
    <citation type="submission" date="2013-08" db="EMBL/GenBank/DDBJ databases">
        <title>Genome sequencing of Lysobacter.</title>
        <authorList>
            <person name="Zhang S."/>
            <person name="Wang G."/>
        </authorList>
    </citation>
    <scope>NUCLEOTIDE SEQUENCE [LARGE SCALE GENOMIC DNA]</scope>
    <source>
        <strain evidence="2 3">GH1-9</strain>
    </source>
</reference>
<evidence type="ECO:0000313" key="3">
    <source>
        <dbReference type="Proteomes" id="UP000029998"/>
    </source>
</evidence>
<sequence>MEPSLDAGQVATMIATPAPPRGVPEVGVTESPAPGGREVTHAEYASQVPPDGKLRYDGPMGAD</sequence>
<keyword evidence="3" id="KW-1185">Reference proteome</keyword>
<gene>
    <name evidence="2" type="ORF">N800_11755</name>
</gene>
<accession>A0A0A0EXV5</accession>
<dbReference type="Proteomes" id="UP000029998">
    <property type="component" value="Unassembled WGS sequence"/>
</dbReference>
<organism evidence="2 3">
    <name type="scientific">Lysobacter daejeonensis GH1-9</name>
    <dbReference type="NCBI Taxonomy" id="1385517"/>
    <lineage>
        <taxon>Bacteria</taxon>
        <taxon>Pseudomonadati</taxon>
        <taxon>Pseudomonadota</taxon>
        <taxon>Gammaproteobacteria</taxon>
        <taxon>Lysobacterales</taxon>
        <taxon>Lysobacteraceae</taxon>
        <taxon>Aerolutibacter</taxon>
    </lineage>
</organism>
<name>A0A0A0EXV5_9GAMM</name>
<protein>
    <submittedName>
        <fullName evidence="2">Uncharacterized protein</fullName>
    </submittedName>
</protein>
<evidence type="ECO:0000313" key="2">
    <source>
        <dbReference type="EMBL" id="KGM55786.1"/>
    </source>
</evidence>
<evidence type="ECO:0000256" key="1">
    <source>
        <dbReference type="SAM" id="MobiDB-lite"/>
    </source>
</evidence>
<dbReference type="AlphaFoldDB" id="A0A0A0EXV5"/>
<proteinExistence type="predicted"/>